<name>A0A316J4E3_9HYPH</name>
<evidence type="ECO:0000313" key="2">
    <source>
        <dbReference type="EMBL" id="PWL16201.1"/>
    </source>
</evidence>
<dbReference type="PANTHER" id="PTHR13538:SF4">
    <property type="entry name" value="N-ALPHA-ACETYLTRANSFERASE 80"/>
    <property type="match status" value="1"/>
</dbReference>
<evidence type="ECO:0000259" key="1">
    <source>
        <dbReference type="PROSITE" id="PS51186"/>
    </source>
</evidence>
<dbReference type="InterPro" id="IPR016181">
    <property type="entry name" value="Acyl_CoA_acyltransferase"/>
</dbReference>
<keyword evidence="3" id="KW-1185">Reference proteome</keyword>
<dbReference type="InterPro" id="IPR039840">
    <property type="entry name" value="NAA80"/>
</dbReference>
<gene>
    <name evidence="2" type="ORF">DKP76_18815</name>
</gene>
<dbReference type="InterPro" id="IPR000182">
    <property type="entry name" value="GNAT_dom"/>
</dbReference>
<dbReference type="Pfam" id="PF00583">
    <property type="entry name" value="Acetyltransf_1"/>
    <property type="match status" value="1"/>
</dbReference>
<dbReference type="SUPFAM" id="SSF55729">
    <property type="entry name" value="Acyl-CoA N-acyltransferases (Nat)"/>
    <property type="match status" value="1"/>
</dbReference>
<proteinExistence type="predicted"/>
<dbReference type="AlphaFoldDB" id="A0A316J4E3"/>
<reference evidence="2 3" key="1">
    <citation type="submission" date="2018-05" db="EMBL/GenBank/DDBJ databases">
        <title>Comparative genomic sequence analysis between strain HN4 and CCM 8460T (Falsochrobactrum ovis) will provide more evidence to prove that HN4 is a new species of Falsochrobactrum.</title>
        <authorList>
            <person name="Lyu W."/>
            <person name="Sun L."/>
            <person name="Yao L."/>
        </authorList>
    </citation>
    <scope>NUCLEOTIDE SEQUENCE [LARGE SCALE GENOMIC DNA]</scope>
    <source>
        <strain evidence="2 3">HN4</strain>
    </source>
</reference>
<dbReference type="Proteomes" id="UP000245865">
    <property type="component" value="Unassembled WGS sequence"/>
</dbReference>
<dbReference type="CDD" id="cd04301">
    <property type="entry name" value="NAT_SF"/>
    <property type="match status" value="1"/>
</dbReference>
<organism evidence="2 3">
    <name type="scientific">Falsochrobactrum shanghaiense</name>
    <dbReference type="NCBI Taxonomy" id="2201899"/>
    <lineage>
        <taxon>Bacteria</taxon>
        <taxon>Pseudomonadati</taxon>
        <taxon>Pseudomonadota</taxon>
        <taxon>Alphaproteobacteria</taxon>
        <taxon>Hyphomicrobiales</taxon>
        <taxon>Brucellaceae</taxon>
        <taxon>Falsochrobactrum</taxon>
    </lineage>
</organism>
<protein>
    <submittedName>
        <fullName evidence="2">N-acetyltransferase</fullName>
    </submittedName>
</protein>
<dbReference type="GO" id="GO:0005737">
    <property type="term" value="C:cytoplasm"/>
    <property type="evidence" value="ECO:0007669"/>
    <property type="project" value="TreeGrafter"/>
</dbReference>
<dbReference type="OrthoDB" id="9809751at2"/>
<dbReference type="EMBL" id="QGDB01000024">
    <property type="protein sequence ID" value="PWL16201.1"/>
    <property type="molecule type" value="Genomic_DNA"/>
</dbReference>
<dbReference type="Gene3D" id="3.40.630.30">
    <property type="match status" value="1"/>
</dbReference>
<dbReference type="PANTHER" id="PTHR13538">
    <property type="entry name" value="N-ACETYLTRANSFERASE 6"/>
    <property type="match status" value="1"/>
</dbReference>
<accession>A0A316J4E3</accession>
<dbReference type="PROSITE" id="PS51186">
    <property type="entry name" value="GNAT"/>
    <property type="match status" value="1"/>
</dbReference>
<sequence length="153" mass="16985">MLKIARLADHPDLIPACARWNHTEWGHSAGFSEQHITDAFHDIAHCSEGQAALIAFWDHHPAGMVLLIHNDLETHSHLKPWLASLFVTADFRGKGIGGSLVTAVEQAGASLGYRQIYLYTGTPAFYQPLGWSKFEELTGDYSDMTILQKQLVS</sequence>
<dbReference type="GO" id="GO:1905502">
    <property type="term" value="F:acetyl-CoA binding"/>
    <property type="evidence" value="ECO:0007669"/>
    <property type="project" value="TreeGrafter"/>
</dbReference>
<dbReference type="GO" id="GO:0008080">
    <property type="term" value="F:N-acetyltransferase activity"/>
    <property type="evidence" value="ECO:0007669"/>
    <property type="project" value="InterPro"/>
</dbReference>
<evidence type="ECO:0000313" key="3">
    <source>
        <dbReference type="Proteomes" id="UP000245865"/>
    </source>
</evidence>
<comment type="caution">
    <text evidence="2">The sequence shown here is derived from an EMBL/GenBank/DDBJ whole genome shotgun (WGS) entry which is preliminary data.</text>
</comment>
<feature type="domain" description="N-acetyltransferase" evidence="1">
    <location>
        <begin position="2"/>
        <end position="152"/>
    </location>
</feature>
<dbReference type="RefSeq" id="WP_109708171.1">
    <property type="nucleotide sequence ID" value="NZ_QGDB01000024.1"/>
</dbReference>
<keyword evidence="2" id="KW-0808">Transferase</keyword>